<name>A0AAV5RDI5_STABA</name>
<keyword evidence="2" id="KW-1185">Reference proteome</keyword>
<gene>
    <name evidence="1" type="ORF">DASB73_004760</name>
</gene>
<proteinExistence type="predicted"/>
<dbReference type="SUPFAM" id="SSF48452">
    <property type="entry name" value="TPR-like"/>
    <property type="match status" value="1"/>
</dbReference>
<accession>A0AAV5RDI5</accession>
<dbReference type="Gene3D" id="1.25.40.10">
    <property type="entry name" value="Tetratricopeptide repeat domain"/>
    <property type="match status" value="1"/>
</dbReference>
<dbReference type="AlphaFoldDB" id="A0AAV5RDI5"/>
<organism evidence="1 2">
    <name type="scientific">Starmerella bacillaris</name>
    <name type="common">Yeast</name>
    <name type="synonym">Candida zemplinina</name>
    <dbReference type="NCBI Taxonomy" id="1247836"/>
    <lineage>
        <taxon>Eukaryota</taxon>
        <taxon>Fungi</taxon>
        <taxon>Dikarya</taxon>
        <taxon>Ascomycota</taxon>
        <taxon>Saccharomycotina</taxon>
        <taxon>Dipodascomycetes</taxon>
        <taxon>Dipodascales</taxon>
        <taxon>Trichomonascaceae</taxon>
        <taxon>Starmerella</taxon>
    </lineage>
</organism>
<protein>
    <submittedName>
        <fullName evidence="1">Uncharacterized protein</fullName>
    </submittedName>
</protein>
<dbReference type="InterPro" id="IPR011990">
    <property type="entry name" value="TPR-like_helical_dom_sf"/>
</dbReference>
<sequence length="204" mass="22661">MVDIVFNPATKKVSFNEETLRNLDPCTREEASQAAVLVNTLMSELVAVNGEVPPAPNVITKNVSVSAAKLVGNASKCLQSGKPEDAIKLLSTALEMVLRRPLWEATMLTLDEVCRCLSPRCDAYLTLKKWPEAYADISMLMLLKPDDPHNYFRKGVILFNSGKREEGKEFLRSAQTAAPHITLFKAVLEQSEKPESREIQITSK</sequence>
<dbReference type="EMBL" id="BTGC01000001">
    <property type="protein sequence ID" value="GMM49518.1"/>
    <property type="molecule type" value="Genomic_DNA"/>
</dbReference>
<evidence type="ECO:0000313" key="2">
    <source>
        <dbReference type="Proteomes" id="UP001362899"/>
    </source>
</evidence>
<comment type="caution">
    <text evidence="1">The sequence shown here is derived from an EMBL/GenBank/DDBJ whole genome shotgun (WGS) entry which is preliminary data.</text>
</comment>
<dbReference type="Proteomes" id="UP001362899">
    <property type="component" value="Unassembled WGS sequence"/>
</dbReference>
<evidence type="ECO:0000313" key="1">
    <source>
        <dbReference type="EMBL" id="GMM49518.1"/>
    </source>
</evidence>
<reference evidence="1 2" key="1">
    <citation type="journal article" date="2023" name="Elife">
        <title>Identification of key yeast species and microbe-microbe interactions impacting larval growth of Drosophila in the wild.</title>
        <authorList>
            <person name="Mure A."/>
            <person name="Sugiura Y."/>
            <person name="Maeda R."/>
            <person name="Honda K."/>
            <person name="Sakurai N."/>
            <person name="Takahashi Y."/>
            <person name="Watada M."/>
            <person name="Katoh T."/>
            <person name="Gotoh A."/>
            <person name="Gotoh Y."/>
            <person name="Taniguchi I."/>
            <person name="Nakamura K."/>
            <person name="Hayashi T."/>
            <person name="Katayama T."/>
            <person name="Uemura T."/>
            <person name="Hattori Y."/>
        </authorList>
    </citation>
    <scope>NUCLEOTIDE SEQUENCE [LARGE SCALE GENOMIC DNA]</scope>
    <source>
        <strain evidence="1 2">SB-73</strain>
    </source>
</reference>